<dbReference type="Gene3D" id="6.10.340.10">
    <property type="match status" value="1"/>
</dbReference>
<dbReference type="SUPFAM" id="SSF47384">
    <property type="entry name" value="Homodimeric domain of signal transducing histidine kinase"/>
    <property type="match status" value="1"/>
</dbReference>
<dbReference type="Proteomes" id="UP000348942">
    <property type="component" value="Chromosome 1"/>
</dbReference>
<dbReference type="InterPro" id="IPR003594">
    <property type="entry name" value="HATPase_dom"/>
</dbReference>
<dbReference type="PANTHER" id="PTHR44936:SF10">
    <property type="entry name" value="SENSOR PROTEIN RSTB"/>
    <property type="match status" value="1"/>
</dbReference>
<keyword evidence="14" id="KW-1185">Reference proteome</keyword>
<dbReference type="SMART" id="SM00387">
    <property type="entry name" value="HATPase_c"/>
    <property type="match status" value="1"/>
</dbReference>
<proteinExistence type="predicted"/>
<dbReference type="Pfam" id="PF00672">
    <property type="entry name" value="HAMP"/>
    <property type="match status" value="1"/>
</dbReference>
<gene>
    <name evidence="13" type="ORF">GFB47_05580</name>
</gene>
<keyword evidence="10" id="KW-0812">Transmembrane</keyword>
<evidence type="ECO:0000256" key="3">
    <source>
        <dbReference type="ARBA" id="ARBA00012438"/>
    </source>
</evidence>
<evidence type="ECO:0000256" key="4">
    <source>
        <dbReference type="ARBA" id="ARBA00022475"/>
    </source>
</evidence>
<keyword evidence="8" id="KW-0418">Kinase</keyword>
<evidence type="ECO:0000259" key="11">
    <source>
        <dbReference type="PROSITE" id="PS50109"/>
    </source>
</evidence>
<dbReference type="SUPFAM" id="SSF55874">
    <property type="entry name" value="ATPase domain of HSP90 chaperone/DNA topoisomerase II/histidine kinase"/>
    <property type="match status" value="1"/>
</dbReference>
<name>A0A5Q0TJ02_9VIBR</name>
<evidence type="ECO:0000256" key="2">
    <source>
        <dbReference type="ARBA" id="ARBA00004651"/>
    </source>
</evidence>
<dbReference type="PROSITE" id="PS50109">
    <property type="entry name" value="HIS_KIN"/>
    <property type="match status" value="1"/>
</dbReference>
<dbReference type="SMART" id="SM00388">
    <property type="entry name" value="HisKA"/>
    <property type="match status" value="1"/>
</dbReference>
<dbReference type="PROSITE" id="PS50885">
    <property type="entry name" value="HAMP"/>
    <property type="match status" value="1"/>
</dbReference>
<sequence>MKRIYLECFVGLVLHLCLILVGYNFIVYDLNVDYDYLLEDFEGQGLHHLVGNIYHNQGEEAALAAVASYAKTTRQTLSRPDRIPNNVTTFFSFTSPQSHTFHDDDRVLWFRFTLNNDIYSLRPDMSTSLRQSIEFDDDILWVFFIGGFSVYSVLFIWFLGRRVRALEKATLSFANGGFETRVSEKSNAKVGSLNRNFNYMADKISALIYTNKALTNAVAHELRTPIFRIQWQAELLSDEILPIEQKKKIISIIEDIDEMETMVSQLLYYAKAERADVELNKDNIDIYPWISNIADKWRSSNGARIEMLNDTPSNQEDQTDQLECDPYILTQALNNLLSNANKHCQSVIYLSYQLTQHTCTIIVEDDGAGIEPRHWPFIFDAFYSADSSRNKQQVGFGLGLAIVKQIALLHKGEVQVSASQHGGAKFTLRLPQQS</sequence>
<keyword evidence="9" id="KW-0067">ATP-binding</keyword>
<evidence type="ECO:0000313" key="13">
    <source>
        <dbReference type="EMBL" id="QGA64927.1"/>
    </source>
</evidence>
<keyword evidence="10" id="KW-0472">Membrane</keyword>
<keyword evidence="5" id="KW-0597">Phosphoprotein</keyword>
<organism evidence="13 14">
    <name type="scientific">Vibrio algicola</name>
    <dbReference type="NCBI Taxonomy" id="2662262"/>
    <lineage>
        <taxon>Bacteria</taxon>
        <taxon>Pseudomonadati</taxon>
        <taxon>Pseudomonadota</taxon>
        <taxon>Gammaproteobacteria</taxon>
        <taxon>Vibrionales</taxon>
        <taxon>Vibrionaceae</taxon>
        <taxon>Vibrio</taxon>
    </lineage>
</organism>
<dbReference type="Gene3D" id="3.30.565.10">
    <property type="entry name" value="Histidine kinase-like ATPase, C-terminal domain"/>
    <property type="match status" value="1"/>
</dbReference>
<dbReference type="SMART" id="SM00304">
    <property type="entry name" value="HAMP"/>
    <property type="match status" value="1"/>
</dbReference>
<dbReference type="Pfam" id="PF02518">
    <property type="entry name" value="HATPase_c"/>
    <property type="match status" value="1"/>
</dbReference>
<evidence type="ECO:0000256" key="8">
    <source>
        <dbReference type="ARBA" id="ARBA00022777"/>
    </source>
</evidence>
<dbReference type="PANTHER" id="PTHR44936">
    <property type="entry name" value="SENSOR PROTEIN CREC"/>
    <property type="match status" value="1"/>
</dbReference>
<feature type="domain" description="Histidine kinase" evidence="11">
    <location>
        <begin position="217"/>
        <end position="434"/>
    </location>
</feature>
<dbReference type="InterPro" id="IPR005467">
    <property type="entry name" value="His_kinase_dom"/>
</dbReference>
<keyword evidence="10" id="KW-1133">Transmembrane helix</keyword>
<evidence type="ECO:0000256" key="1">
    <source>
        <dbReference type="ARBA" id="ARBA00000085"/>
    </source>
</evidence>
<dbReference type="InterPro" id="IPR003661">
    <property type="entry name" value="HisK_dim/P_dom"/>
</dbReference>
<dbReference type="RefSeq" id="WP_153447077.1">
    <property type="nucleotide sequence ID" value="NZ_CP045699.1"/>
</dbReference>
<keyword evidence="4" id="KW-1003">Cell membrane</keyword>
<feature type="transmembrane region" description="Helical" evidence="10">
    <location>
        <begin position="139"/>
        <end position="159"/>
    </location>
</feature>
<dbReference type="InterPro" id="IPR036890">
    <property type="entry name" value="HATPase_C_sf"/>
</dbReference>
<comment type="catalytic activity">
    <reaction evidence="1">
        <text>ATP + protein L-histidine = ADP + protein N-phospho-L-histidine.</text>
        <dbReference type="EC" id="2.7.13.3"/>
    </reaction>
</comment>
<evidence type="ECO:0000256" key="5">
    <source>
        <dbReference type="ARBA" id="ARBA00022553"/>
    </source>
</evidence>
<evidence type="ECO:0000256" key="7">
    <source>
        <dbReference type="ARBA" id="ARBA00022741"/>
    </source>
</evidence>
<dbReference type="CDD" id="cd00082">
    <property type="entry name" value="HisKA"/>
    <property type="match status" value="1"/>
</dbReference>
<dbReference type="GO" id="GO:0005886">
    <property type="term" value="C:plasma membrane"/>
    <property type="evidence" value="ECO:0007669"/>
    <property type="project" value="UniProtKB-SubCell"/>
</dbReference>
<comment type="subcellular location">
    <subcellularLocation>
        <location evidence="2">Cell membrane</location>
        <topology evidence="2">Multi-pass membrane protein</topology>
    </subcellularLocation>
</comment>
<keyword evidence="6" id="KW-0808">Transferase</keyword>
<dbReference type="Pfam" id="PF00512">
    <property type="entry name" value="HisKA"/>
    <property type="match status" value="1"/>
</dbReference>
<dbReference type="InterPro" id="IPR036097">
    <property type="entry name" value="HisK_dim/P_sf"/>
</dbReference>
<evidence type="ECO:0000256" key="10">
    <source>
        <dbReference type="SAM" id="Phobius"/>
    </source>
</evidence>
<protein>
    <recommendedName>
        <fullName evidence="3">histidine kinase</fullName>
        <ecNumber evidence="3">2.7.13.3</ecNumber>
    </recommendedName>
</protein>
<dbReference type="InterPro" id="IPR050980">
    <property type="entry name" value="2C_sensor_his_kinase"/>
</dbReference>
<accession>A0A5Q0TJ02</accession>
<evidence type="ECO:0000256" key="9">
    <source>
        <dbReference type="ARBA" id="ARBA00022840"/>
    </source>
</evidence>
<dbReference type="PRINTS" id="PR00344">
    <property type="entry name" value="BCTRLSENSOR"/>
</dbReference>
<keyword evidence="7" id="KW-0547">Nucleotide-binding</keyword>
<dbReference type="InterPro" id="IPR003660">
    <property type="entry name" value="HAMP_dom"/>
</dbReference>
<evidence type="ECO:0000259" key="12">
    <source>
        <dbReference type="PROSITE" id="PS50885"/>
    </source>
</evidence>
<feature type="transmembrane region" description="Helical" evidence="10">
    <location>
        <begin position="9"/>
        <end position="28"/>
    </location>
</feature>
<reference evidence="13 14" key="1">
    <citation type="submission" date="2019-10" db="EMBL/GenBank/DDBJ databases">
        <title>Vibrio sp. nov., isolated from Coralline algae surface.</title>
        <authorList>
            <person name="Geng Y."/>
            <person name="Zhang X."/>
        </authorList>
    </citation>
    <scope>NUCLEOTIDE SEQUENCE [LARGE SCALE GENOMIC DNA]</scope>
    <source>
        <strain evidence="13 14">SM1977</strain>
    </source>
</reference>
<dbReference type="EC" id="2.7.13.3" evidence="3"/>
<dbReference type="EMBL" id="CP045699">
    <property type="protein sequence ID" value="QGA64927.1"/>
    <property type="molecule type" value="Genomic_DNA"/>
</dbReference>
<dbReference type="AlphaFoldDB" id="A0A5Q0TJ02"/>
<dbReference type="InterPro" id="IPR004358">
    <property type="entry name" value="Sig_transdc_His_kin-like_C"/>
</dbReference>
<dbReference type="GO" id="GO:0005524">
    <property type="term" value="F:ATP binding"/>
    <property type="evidence" value="ECO:0007669"/>
    <property type="project" value="UniProtKB-KW"/>
</dbReference>
<evidence type="ECO:0000256" key="6">
    <source>
        <dbReference type="ARBA" id="ARBA00022679"/>
    </source>
</evidence>
<dbReference type="GO" id="GO:0000155">
    <property type="term" value="F:phosphorelay sensor kinase activity"/>
    <property type="evidence" value="ECO:0007669"/>
    <property type="project" value="InterPro"/>
</dbReference>
<dbReference type="CDD" id="cd06225">
    <property type="entry name" value="HAMP"/>
    <property type="match status" value="1"/>
</dbReference>
<dbReference type="Gene3D" id="1.10.287.130">
    <property type="match status" value="1"/>
</dbReference>
<feature type="domain" description="HAMP" evidence="12">
    <location>
        <begin position="157"/>
        <end position="209"/>
    </location>
</feature>
<evidence type="ECO:0000313" key="14">
    <source>
        <dbReference type="Proteomes" id="UP000348942"/>
    </source>
</evidence>